<sequence length="77" mass="8268">MKSVFNGAEYAVSFTHEELMAHTTVIQKLAAGLRLTQLEHAVLDGWQGVTESALDCFESGAAPFSVDEFGNVQPLVG</sequence>
<reference evidence="1 2" key="1">
    <citation type="submission" date="2016-11" db="EMBL/GenBank/DDBJ databases">
        <authorList>
            <person name="Jaros S."/>
            <person name="Januszkiewicz K."/>
            <person name="Wedrychowicz H."/>
        </authorList>
    </citation>
    <scope>NUCLEOTIDE SEQUENCE [LARGE SCALE GENOMIC DNA]</scope>
    <source>
        <strain evidence="1 2">OK807</strain>
    </source>
</reference>
<dbReference type="Proteomes" id="UP000181909">
    <property type="component" value="Unassembled WGS sequence"/>
</dbReference>
<gene>
    <name evidence="1" type="ORF">SAMN02787144_1002295</name>
</gene>
<organism evidence="1 2">
    <name type="scientific">Streptomyces atratus</name>
    <dbReference type="NCBI Taxonomy" id="1893"/>
    <lineage>
        <taxon>Bacteria</taxon>
        <taxon>Bacillati</taxon>
        <taxon>Actinomycetota</taxon>
        <taxon>Actinomycetes</taxon>
        <taxon>Kitasatosporales</taxon>
        <taxon>Streptomycetaceae</taxon>
        <taxon>Streptomyces</taxon>
    </lineage>
</organism>
<evidence type="ECO:0000313" key="1">
    <source>
        <dbReference type="EMBL" id="SFX32650.1"/>
    </source>
</evidence>
<dbReference type="EMBL" id="FPJO01000002">
    <property type="protein sequence ID" value="SFX32650.1"/>
    <property type="molecule type" value="Genomic_DNA"/>
</dbReference>
<proteinExistence type="predicted"/>
<dbReference type="AlphaFoldDB" id="A0A1K1W5J9"/>
<name>A0A1K1W5J9_STRAR</name>
<dbReference type="RefSeq" id="WP_072483959.1">
    <property type="nucleotide sequence ID" value="NZ_CP108276.1"/>
</dbReference>
<evidence type="ECO:0000313" key="2">
    <source>
        <dbReference type="Proteomes" id="UP000181909"/>
    </source>
</evidence>
<accession>A0A1K1W5J9</accession>
<protein>
    <submittedName>
        <fullName evidence="1">Uncharacterized protein</fullName>
    </submittedName>
</protein>